<evidence type="ECO:0000313" key="1">
    <source>
        <dbReference type="EMBL" id="CAA9262491.1"/>
    </source>
</evidence>
<dbReference type="AlphaFoldDB" id="A0A6J4IUN8"/>
<sequence>MGVALIRLVQDGDADTGPYRDVQARQPEGLVEAAGHALGEAVGVRGGLPLRQAVGTT</sequence>
<gene>
    <name evidence="1" type="ORF">AVDCRST_MAG57-2719</name>
</gene>
<dbReference type="EMBL" id="CADCTI010000228">
    <property type="protein sequence ID" value="CAA9262491.1"/>
    <property type="molecule type" value="Genomic_DNA"/>
</dbReference>
<accession>A0A6J4IUN8</accession>
<name>A0A6J4IUN8_9ACTN</name>
<organism evidence="1">
    <name type="scientific">uncultured Blastococcus sp</name>
    <dbReference type="NCBI Taxonomy" id="217144"/>
    <lineage>
        <taxon>Bacteria</taxon>
        <taxon>Bacillati</taxon>
        <taxon>Actinomycetota</taxon>
        <taxon>Actinomycetes</taxon>
        <taxon>Geodermatophilales</taxon>
        <taxon>Geodermatophilaceae</taxon>
        <taxon>Blastococcus</taxon>
        <taxon>environmental samples</taxon>
    </lineage>
</organism>
<protein>
    <submittedName>
        <fullName evidence="1">Uncharacterized protein</fullName>
    </submittedName>
</protein>
<reference evidence="1" key="1">
    <citation type="submission" date="2020-02" db="EMBL/GenBank/DDBJ databases">
        <authorList>
            <person name="Meier V. D."/>
        </authorList>
    </citation>
    <scope>NUCLEOTIDE SEQUENCE</scope>
    <source>
        <strain evidence="1">AVDCRST_MAG57</strain>
    </source>
</reference>
<proteinExistence type="predicted"/>